<evidence type="ECO:0000313" key="2">
    <source>
        <dbReference type="EMBL" id="PYZ92137.1"/>
    </source>
</evidence>
<dbReference type="InterPro" id="IPR046373">
    <property type="entry name" value="Acyl-CoA_Oxase/DH_mid-dom_sf"/>
</dbReference>
<dbReference type="GO" id="GO:0050660">
    <property type="term" value="F:flavin adenine dinucleotide binding"/>
    <property type="evidence" value="ECO:0007669"/>
    <property type="project" value="InterPro"/>
</dbReference>
<feature type="domain" description="Acyl-CoA dehydrogenase/oxidase N-terminal" evidence="1">
    <location>
        <begin position="5"/>
        <end position="101"/>
    </location>
</feature>
<dbReference type="InterPro" id="IPR037069">
    <property type="entry name" value="AcylCoA_DH/ox_N_sf"/>
</dbReference>
<dbReference type="GO" id="GO:0003995">
    <property type="term" value="F:acyl-CoA dehydrogenase activity"/>
    <property type="evidence" value="ECO:0007669"/>
    <property type="project" value="TreeGrafter"/>
</dbReference>
<dbReference type="SUPFAM" id="SSF56645">
    <property type="entry name" value="Acyl-CoA dehydrogenase NM domain-like"/>
    <property type="match status" value="1"/>
</dbReference>
<dbReference type="Proteomes" id="UP000248214">
    <property type="component" value="Unassembled WGS sequence"/>
</dbReference>
<comment type="caution">
    <text evidence="2">The sequence shown here is derived from an EMBL/GenBank/DDBJ whole genome shotgun (WGS) entry which is preliminary data.</text>
</comment>
<dbReference type="PANTHER" id="PTHR43884">
    <property type="entry name" value="ACYL-COA DEHYDROGENASE"/>
    <property type="match status" value="1"/>
</dbReference>
<dbReference type="Pfam" id="PF02771">
    <property type="entry name" value="Acyl-CoA_dh_N"/>
    <property type="match status" value="1"/>
</dbReference>
<organism evidence="2 3">
    <name type="scientific">Salipaludibacillus keqinensis</name>
    <dbReference type="NCBI Taxonomy" id="2045207"/>
    <lineage>
        <taxon>Bacteria</taxon>
        <taxon>Bacillati</taxon>
        <taxon>Bacillota</taxon>
        <taxon>Bacilli</taxon>
        <taxon>Bacillales</taxon>
        <taxon>Bacillaceae</taxon>
    </lineage>
</organism>
<dbReference type="EMBL" id="PDOD01000005">
    <property type="protein sequence ID" value="PYZ92137.1"/>
    <property type="molecule type" value="Genomic_DNA"/>
</dbReference>
<dbReference type="Gene3D" id="2.40.110.10">
    <property type="entry name" value="Butyryl-CoA Dehydrogenase, subunit A, domain 2"/>
    <property type="match status" value="1"/>
</dbReference>
<gene>
    <name evidence="2" type="ORF">CR194_17390</name>
</gene>
<dbReference type="InterPro" id="IPR009100">
    <property type="entry name" value="AcylCoA_DH/oxidase_NM_dom_sf"/>
</dbReference>
<dbReference type="Gene3D" id="1.10.540.10">
    <property type="entry name" value="Acyl-CoA dehydrogenase/oxidase, N-terminal domain"/>
    <property type="match status" value="1"/>
</dbReference>
<dbReference type="AlphaFoldDB" id="A0A323TEA9"/>
<dbReference type="InterPro" id="IPR013786">
    <property type="entry name" value="AcylCoA_DH/ox_N"/>
</dbReference>
<dbReference type="PANTHER" id="PTHR43884:SF12">
    <property type="entry name" value="ISOVALERYL-COA DEHYDROGENASE, MITOCHONDRIAL-RELATED"/>
    <property type="match status" value="1"/>
</dbReference>
<dbReference type="OrthoDB" id="2564795at2"/>
<keyword evidence="3" id="KW-1185">Reference proteome</keyword>
<proteinExistence type="predicted"/>
<protein>
    <submittedName>
        <fullName evidence="2">Acyl-CoA dehydrogenase</fullName>
    </submittedName>
</protein>
<evidence type="ECO:0000259" key="1">
    <source>
        <dbReference type="Pfam" id="PF02771"/>
    </source>
</evidence>
<evidence type="ECO:0000313" key="3">
    <source>
        <dbReference type="Proteomes" id="UP000248214"/>
    </source>
</evidence>
<reference evidence="2 3" key="1">
    <citation type="submission" date="2017-10" db="EMBL/GenBank/DDBJ databases">
        <title>Bacillus sp. nov., a halophilic bacterium isolated from a Keqin Lake.</title>
        <authorList>
            <person name="Wang H."/>
        </authorList>
    </citation>
    <scope>NUCLEOTIDE SEQUENCE [LARGE SCALE GENOMIC DNA]</scope>
    <source>
        <strain evidence="2 3">KQ-12</strain>
    </source>
</reference>
<sequence>MNKLDDLLKDQLKPVVKQVDEKAYYPREVLLAIGKAGYLSSQGKSLNGAAAEEIEVVKRTSAYCMTTGFNLWCHLAALTYLRHTPNNELRDRLLPKLENGEVLGGTGLSNPMKYYAGLESLHLKAAKTKGGYVLSGVLPAVSNLGSDHWFGVIGETEEDQRVMFLVSCKQEGLTLKEKVSYLGINGSATYACNFNEVFIPNDQILSDDADSFVKQIRPYFVAYQIPLGLGVTSAAIASINKHCHKQGGCNEFLPVQVDDISDRLEKIEHAIQQVFKEPSKNVTWELMLPIRRDVAYLTLDAVHTAMLHAGGSAYLKNSADARRLRETYFLANLTPTVKHLEKMLTGFSK</sequence>
<name>A0A323TEA9_9BACI</name>
<accession>A0A323TEA9</accession>